<reference evidence="3" key="1">
    <citation type="journal article" date="2019" name="Int. J. Syst. Evol. Microbiol.">
        <title>The Global Catalogue of Microorganisms (GCM) 10K type strain sequencing project: providing services to taxonomists for standard genome sequencing and annotation.</title>
        <authorList>
            <consortium name="The Broad Institute Genomics Platform"/>
            <consortium name="The Broad Institute Genome Sequencing Center for Infectious Disease"/>
            <person name="Wu L."/>
            <person name="Ma J."/>
        </authorList>
    </citation>
    <scope>NUCLEOTIDE SEQUENCE [LARGE SCALE GENOMIC DNA]</scope>
    <source>
        <strain evidence="3">KCTC 62195</strain>
    </source>
</reference>
<dbReference type="Pfam" id="PF11154">
    <property type="entry name" value="DUF2934"/>
    <property type="match status" value="1"/>
</dbReference>
<dbReference type="RefSeq" id="WP_377816431.1">
    <property type="nucleotide sequence ID" value="NZ_JBHRSJ010000035.1"/>
</dbReference>
<name>A0ABV7B0K3_9GAMM</name>
<dbReference type="InterPro" id="IPR021327">
    <property type="entry name" value="DUF2934"/>
</dbReference>
<feature type="region of interest" description="Disordered" evidence="1">
    <location>
        <begin position="41"/>
        <end position="73"/>
    </location>
</feature>
<evidence type="ECO:0000256" key="1">
    <source>
        <dbReference type="SAM" id="MobiDB-lite"/>
    </source>
</evidence>
<comment type="caution">
    <text evidence="2">The sequence shown here is derived from an EMBL/GenBank/DDBJ whole genome shotgun (WGS) entry which is preliminary data.</text>
</comment>
<organism evidence="2 3">
    <name type="scientific">Azotobacter bryophylli</name>
    <dbReference type="NCBI Taxonomy" id="1986537"/>
    <lineage>
        <taxon>Bacteria</taxon>
        <taxon>Pseudomonadati</taxon>
        <taxon>Pseudomonadota</taxon>
        <taxon>Gammaproteobacteria</taxon>
        <taxon>Pseudomonadales</taxon>
        <taxon>Pseudomonadaceae</taxon>
        <taxon>Azotobacter</taxon>
    </lineage>
</organism>
<dbReference type="Proteomes" id="UP001595457">
    <property type="component" value="Unassembled WGS sequence"/>
</dbReference>
<sequence length="73" mass="7931">MSHDEQQEQHIRELAYRIWESEGRPEGQAIRHWREACELVGATGGDSGDTLDTASGGVESGVAPPMPERRAAG</sequence>
<evidence type="ECO:0000313" key="2">
    <source>
        <dbReference type="EMBL" id="MFC2974317.1"/>
    </source>
</evidence>
<proteinExistence type="predicted"/>
<evidence type="ECO:0000313" key="3">
    <source>
        <dbReference type="Proteomes" id="UP001595457"/>
    </source>
</evidence>
<gene>
    <name evidence="2" type="ORF">ACFOJE_19165</name>
</gene>
<protein>
    <submittedName>
        <fullName evidence="2">DUF2934 domain-containing protein</fullName>
    </submittedName>
</protein>
<accession>A0ABV7B0K3</accession>
<keyword evidence="3" id="KW-1185">Reference proteome</keyword>
<dbReference type="EMBL" id="JBHRSJ010000035">
    <property type="protein sequence ID" value="MFC2974317.1"/>
    <property type="molecule type" value="Genomic_DNA"/>
</dbReference>